<name>A0AAD7RAU3_9TELE</name>
<evidence type="ECO:0000256" key="2">
    <source>
        <dbReference type="ARBA" id="ARBA00022771"/>
    </source>
</evidence>
<keyword evidence="9" id="KW-1185">Reference proteome</keyword>
<dbReference type="SUPFAM" id="SSF57716">
    <property type="entry name" value="Glucocorticoid receptor-like (DNA-binding domain)"/>
    <property type="match status" value="1"/>
</dbReference>
<proteinExistence type="predicted"/>
<evidence type="ECO:0000256" key="3">
    <source>
        <dbReference type="ARBA" id="ARBA00022833"/>
    </source>
</evidence>
<dbReference type="Pfam" id="PF05485">
    <property type="entry name" value="THAP"/>
    <property type="match status" value="1"/>
</dbReference>
<sequence length="180" mass="20206">MVKRCAWGTCNSDTRYPERLEGDIRFLPFPKPKSNPEKCRLWIKLCGRPHTQFNTSNINKHSFVCSKHFVNGKPSPEYPNPASAVPDGRGNAVRCRPPPTKRVRCALQGVSTDITGETATESLVEDTTTEQSTTVTEMECTEDQPQMTETQEEVERLKTTCSKRKRKRLAEGENTSLSGS</sequence>
<keyword evidence="4 5" id="KW-0238">DNA-binding</keyword>
<feature type="compositionally biased region" description="Low complexity" evidence="6">
    <location>
        <begin position="129"/>
        <end position="138"/>
    </location>
</feature>
<dbReference type="AlphaFoldDB" id="A0AAD7RAU3"/>
<evidence type="ECO:0000256" key="1">
    <source>
        <dbReference type="ARBA" id="ARBA00022723"/>
    </source>
</evidence>
<evidence type="ECO:0000313" key="9">
    <source>
        <dbReference type="Proteomes" id="UP001221898"/>
    </source>
</evidence>
<dbReference type="EMBL" id="JAINUG010000375">
    <property type="protein sequence ID" value="KAJ8373041.1"/>
    <property type="molecule type" value="Genomic_DNA"/>
</dbReference>
<evidence type="ECO:0000259" key="7">
    <source>
        <dbReference type="PROSITE" id="PS50950"/>
    </source>
</evidence>
<evidence type="ECO:0000256" key="4">
    <source>
        <dbReference type="ARBA" id="ARBA00023125"/>
    </source>
</evidence>
<dbReference type="Proteomes" id="UP001221898">
    <property type="component" value="Unassembled WGS sequence"/>
</dbReference>
<evidence type="ECO:0000256" key="5">
    <source>
        <dbReference type="PROSITE-ProRule" id="PRU00309"/>
    </source>
</evidence>
<gene>
    <name evidence="8" type="ORF">AAFF_G00271690</name>
</gene>
<dbReference type="InterPro" id="IPR006612">
    <property type="entry name" value="THAP_Znf"/>
</dbReference>
<keyword evidence="2 5" id="KW-0863">Zinc-finger</keyword>
<reference evidence="8" key="1">
    <citation type="journal article" date="2023" name="Science">
        <title>Genome structures resolve the early diversification of teleost fishes.</title>
        <authorList>
            <person name="Parey E."/>
            <person name="Louis A."/>
            <person name="Montfort J."/>
            <person name="Bouchez O."/>
            <person name="Roques C."/>
            <person name="Iampietro C."/>
            <person name="Lluch J."/>
            <person name="Castinel A."/>
            <person name="Donnadieu C."/>
            <person name="Desvignes T."/>
            <person name="Floi Bucao C."/>
            <person name="Jouanno E."/>
            <person name="Wen M."/>
            <person name="Mejri S."/>
            <person name="Dirks R."/>
            <person name="Jansen H."/>
            <person name="Henkel C."/>
            <person name="Chen W.J."/>
            <person name="Zahm M."/>
            <person name="Cabau C."/>
            <person name="Klopp C."/>
            <person name="Thompson A.W."/>
            <person name="Robinson-Rechavi M."/>
            <person name="Braasch I."/>
            <person name="Lecointre G."/>
            <person name="Bobe J."/>
            <person name="Postlethwait J.H."/>
            <person name="Berthelot C."/>
            <person name="Roest Crollius H."/>
            <person name="Guiguen Y."/>
        </authorList>
    </citation>
    <scope>NUCLEOTIDE SEQUENCE</scope>
    <source>
        <strain evidence="8">NC1722</strain>
    </source>
</reference>
<dbReference type="GO" id="GO:0003677">
    <property type="term" value="F:DNA binding"/>
    <property type="evidence" value="ECO:0007669"/>
    <property type="project" value="UniProtKB-UniRule"/>
</dbReference>
<feature type="domain" description="THAP-type" evidence="7">
    <location>
        <begin position="1"/>
        <end position="89"/>
    </location>
</feature>
<keyword evidence="3" id="KW-0862">Zinc</keyword>
<dbReference type="PROSITE" id="PS50950">
    <property type="entry name" value="ZF_THAP"/>
    <property type="match status" value="1"/>
</dbReference>
<feature type="region of interest" description="Disordered" evidence="6">
    <location>
        <begin position="126"/>
        <end position="180"/>
    </location>
</feature>
<comment type="caution">
    <text evidence="8">The sequence shown here is derived from an EMBL/GenBank/DDBJ whole genome shotgun (WGS) entry which is preliminary data.</text>
</comment>
<protein>
    <recommendedName>
        <fullName evidence="7">THAP-type domain-containing protein</fullName>
    </recommendedName>
</protein>
<dbReference type="GO" id="GO:0008270">
    <property type="term" value="F:zinc ion binding"/>
    <property type="evidence" value="ECO:0007669"/>
    <property type="project" value="UniProtKB-KW"/>
</dbReference>
<organism evidence="8 9">
    <name type="scientific">Aldrovandia affinis</name>
    <dbReference type="NCBI Taxonomy" id="143900"/>
    <lineage>
        <taxon>Eukaryota</taxon>
        <taxon>Metazoa</taxon>
        <taxon>Chordata</taxon>
        <taxon>Craniata</taxon>
        <taxon>Vertebrata</taxon>
        <taxon>Euteleostomi</taxon>
        <taxon>Actinopterygii</taxon>
        <taxon>Neopterygii</taxon>
        <taxon>Teleostei</taxon>
        <taxon>Notacanthiformes</taxon>
        <taxon>Halosauridae</taxon>
        <taxon>Aldrovandia</taxon>
    </lineage>
</organism>
<evidence type="ECO:0000256" key="6">
    <source>
        <dbReference type="SAM" id="MobiDB-lite"/>
    </source>
</evidence>
<accession>A0AAD7RAU3</accession>
<keyword evidence="1" id="KW-0479">Metal-binding</keyword>
<evidence type="ECO:0000313" key="8">
    <source>
        <dbReference type="EMBL" id="KAJ8373041.1"/>
    </source>
</evidence>